<dbReference type="NCBIfam" id="TIGR00558">
    <property type="entry name" value="pdxH"/>
    <property type="match status" value="1"/>
</dbReference>
<comment type="similarity">
    <text evidence="5">Belongs to the pyridoxamine 5'-phosphate oxidase family.</text>
</comment>
<keyword evidence="9" id="KW-0288">FMN</keyword>
<dbReference type="InterPro" id="IPR011576">
    <property type="entry name" value="Pyridox_Oxase_N"/>
</dbReference>
<dbReference type="OrthoDB" id="303614at2759"/>
<keyword evidence="8" id="KW-0285">Flavoprotein</keyword>
<dbReference type="PIRSF" id="PIRSF000190">
    <property type="entry name" value="Pyd_amn-ph_oxd"/>
    <property type="match status" value="1"/>
</dbReference>
<dbReference type="InterPro" id="IPR000659">
    <property type="entry name" value="Pyridox_Oxase"/>
</dbReference>
<dbReference type="Pfam" id="PF10590">
    <property type="entry name" value="PNP_phzG_C"/>
    <property type="match status" value="1"/>
</dbReference>
<dbReference type="InterPro" id="IPR019576">
    <property type="entry name" value="Pyridoxamine_oxidase_dimer_C"/>
</dbReference>
<dbReference type="PROSITE" id="PS01064">
    <property type="entry name" value="PYRIDOX_OXIDASE"/>
    <property type="match status" value="1"/>
</dbReference>
<dbReference type="SUPFAM" id="SSF50475">
    <property type="entry name" value="FMN-binding split barrel"/>
    <property type="match status" value="1"/>
</dbReference>
<dbReference type="FunFam" id="2.30.110.10:FF:000005">
    <property type="entry name" value="NAD(P)H-hydrate epimerase"/>
    <property type="match status" value="1"/>
</dbReference>
<evidence type="ECO:0000259" key="12">
    <source>
        <dbReference type="Pfam" id="PF01243"/>
    </source>
</evidence>
<reference evidence="14" key="1">
    <citation type="submission" date="2022-01" db="EMBL/GenBank/DDBJ databases">
        <authorList>
            <person name="King R."/>
        </authorList>
    </citation>
    <scope>NUCLEOTIDE SEQUENCE</scope>
</reference>
<comment type="subunit">
    <text evidence="6">Homodimer.</text>
</comment>
<evidence type="ECO:0000256" key="4">
    <source>
        <dbReference type="ARBA" id="ARBA00005037"/>
    </source>
</evidence>
<keyword evidence="11" id="KW-0664">Pyridoxine biosynthesis</keyword>
<name>A0A9P0MWN6_NEZVI</name>
<dbReference type="PANTHER" id="PTHR10851:SF0">
    <property type="entry name" value="PYRIDOXINE-5'-PHOSPHATE OXIDASE"/>
    <property type="match status" value="1"/>
</dbReference>
<evidence type="ECO:0000256" key="7">
    <source>
        <dbReference type="ARBA" id="ARBA00012801"/>
    </source>
</evidence>
<dbReference type="HAMAP" id="MF_01629">
    <property type="entry name" value="PdxH"/>
    <property type="match status" value="1"/>
</dbReference>
<evidence type="ECO:0000256" key="1">
    <source>
        <dbReference type="ARBA" id="ARBA00001917"/>
    </source>
</evidence>
<organism evidence="14 15">
    <name type="scientific">Nezara viridula</name>
    <name type="common">Southern green stink bug</name>
    <name type="synonym">Cimex viridulus</name>
    <dbReference type="NCBI Taxonomy" id="85310"/>
    <lineage>
        <taxon>Eukaryota</taxon>
        <taxon>Metazoa</taxon>
        <taxon>Ecdysozoa</taxon>
        <taxon>Arthropoda</taxon>
        <taxon>Hexapoda</taxon>
        <taxon>Insecta</taxon>
        <taxon>Pterygota</taxon>
        <taxon>Neoptera</taxon>
        <taxon>Paraneoptera</taxon>
        <taxon>Hemiptera</taxon>
        <taxon>Heteroptera</taxon>
        <taxon>Panheteroptera</taxon>
        <taxon>Pentatomomorpha</taxon>
        <taxon>Pentatomoidea</taxon>
        <taxon>Pentatomidae</taxon>
        <taxon>Pentatominae</taxon>
        <taxon>Nezara</taxon>
    </lineage>
</organism>
<dbReference type="EC" id="1.4.3.5" evidence="7"/>
<proteinExistence type="inferred from homology"/>
<dbReference type="AlphaFoldDB" id="A0A9P0MWN6"/>
<dbReference type="InterPro" id="IPR012349">
    <property type="entry name" value="Split_barrel_FMN-bd"/>
</dbReference>
<dbReference type="GO" id="GO:0004733">
    <property type="term" value="F:pyridoxamine phosphate oxidase activity"/>
    <property type="evidence" value="ECO:0007669"/>
    <property type="project" value="UniProtKB-EC"/>
</dbReference>
<comment type="function">
    <text evidence="2">Catalyzes the oxidation of either pyridoxine 5'-phosphate (PNP) or pyridoxamine 5'-phosphate (PMP) into pyridoxal 5'-phosphate (PLP).</text>
</comment>
<dbReference type="GO" id="GO:0010181">
    <property type="term" value="F:FMN binding"/>
    <property type="evidence" value="ECO:0007669"/>
    <property type="project" value="InterPro"/>
</dbReference>
<dbReference type="GO" id="GO:0008615">
    <property type="term" value="P:pyridoxine biosynthetic process"/>
    <property type="evidence" value="ECO:0007669"/>
    <property type="project" value="UniProtKB-KW"/>
</dbReference>
<keyword evidence="15" id="KW-1185">Reference proteome</keyword>
<evidence type="ECO:0000256" key="8">
    <source>
        <dbReference type="ARBA" id="ARBA00022630"/>
    </source>
</evidence>
<evidence type="ECO:0000256" key="2">
    <source>
        <dbReference type="ARBA" id="ARBA00003691"/>
    </source>
</evidence>
<evidence type="ECO:0000256" key="10">
    <source>
        <dbReference type="ARBA" id="ARBA00023002"/>
    </source>
</evidence>
<feature type="domain" description="Pyridoxine 5'-phosphate oxidase dimerisation C-terminal" evidence="13">
    <location>
        <begin position="195"/>
        <end position="236"/>
    </location>
</feature>
<evidence type="ECO:0000256" key="9">
    <source>
        <dbReference type="ARBA" id="ARBA00022643"/>
    </source>
</evidence>
<dbReference type="Pfam" id="PF01243">
    <property type="entry name" value="PNPOx_N"/>
    <property type="match status" value="1"/>
</dbReference>
<evidence type="ECO:0000256" key="11">
    <source>
        <dbReference type="ARBA" id="ARBA00023096"/>
    </source>
</evidence>
<evidence type="ECO:0000256" key="5">
    <source>
        <dbReference type="ARBA" id="ARBA00007301"/>
    </source>
</evidence>
<sequence length="236" mass="27070">MLFSCFVSLAHKGSRRSFIKMSNIDLGDMRISYKAKDEAFTEDQLVSKEPIGQFSAWFEEVKNCKDILEPNAVCLATANKNGAPSARIVLLKGYGPEGFKFFTNYESHKGKDLEENPQAALTFYWAPFNRQVRIEGKVKKVSQEESHEYFKRRPLESRISAIISPQSSTVGSRDVLIKAYKEQLAKGDVSKPVSWGGYVLYHELVEFWQGQTDRLHDRIVYSRENNGEWKIYRLAP</sequence>
<protein>
    <recommendedName>
        <fullName evidence="7">pyridoxal 5'-phosphate synthase</fullName>
        <ecNumber evidence="7">1.4.3.5</ecNumber>
    </recommendedName>
</protein>
<dbReference type="EMBL" id="OV725082">
    <property type="protein sequence ID" value="CAH1406406.1"/>
    <property type="molecule type" value="Genomic_DNA"/>
</dbReference>
<evidence type="ECO:0000313" key="14">
    <source>
        <dbReference type="EMBL" id="CAH1406406.1"/>
    </source>
</evidence>
<dbReference type="Proteomes" id="UP001152798">
    <property type="component" value="Chromosome 6"/>
</dbReference>
<dbReference type="InterPro" id="IPR019740">
    <property type="entry name" value="Pyridox_Oxase_CS"/>
</dbReference>
<comment type="cofactor">
    <cofactor evidence="1">
        <name>FMN</name>
        <dbReference type="ChEBI" id="CHEBI:58210"/>
    </cofactor>
</comment>
<evidence type="ECO:0000256" key="6">
    <source>
        <dbReference type="ARBA" id="ARBA00011738"/>
    </source>
</evidence>
<dbReference type="NCBIfam" id="NF004231">
    <property type="entry name" value="PRK05679.1"/>
    <property type="match status" value="1"/>
</dbReference>
<evidence type="ECO:0000313" key="15">
    <source>
        <dbReference type="Proteomes" id="UP001152798"/>
    </source>
</evidence>
<evidence type="ECO:0000256" key="3">
    <source>
        <dbReference type="ARBA" id="ARBA00004738"/>
    </source>
</evidence>
<comment type="pathway">
    <text evidence="3">Cofactor metabolism; pyridoxal 5'-phosphate salvage; pyridoxal 5'-phosphate from pyridoxamine 5'-phosphate: step 1/1.</text>
</comment>
<keyword evidence="10" id="KW-0560">Oxidoreductase</keyword>
<dbReference type="Gene3D" id="2.30.110.10">
    <property type="entry name" value="Electron Transport, Fmn-binding Protein, Chain A"/>
    <property type="match status" value="1"/>
</dbReference>
<accession>A0A9P0MWN6</accession>
<gene>
    <name evidence="14" type="ORF">NEZAVI_LOCUS14349</name>
</gene>
<evidence type="ECO:0000259" key="13">
    <source>
        <dbReference type="Pfam" id="PF10590"/>
    </source>
</evidence>
<feature type="domain" description="Pyridoxamine 5'-phosphate oxidase N-terminal" evidence="12">
    <location>
        <begin position="66"/>
        <end position="178"/>
    </location>
</feature>
<dbReference type="PANTHER" id="PTHR10851">
    <property type="entry name" value="PYRIDOXINE-5-PHOSPHATE OXIDASE"/>
    <property type="match status" value="1"/>
</dbReference>
<comment type="pathway">
    <text evidence="4">Cofactor metabolism; pyridoxal 5'-phosphate salvage; pyridoxal 5'-phosphate from pyridoxine 5'-phosphate: step 1/1.</text>
</comment>